<accession>A0A9W7AZR6</accession>
<dbReference type="Proteomes" id="UP001162640">
    <property type="component" value="Unassembled WGS sequence"/>
</dbReference>
<proteinExistence type="predicted"/>
<gene>
    <name evidence="1" type="ORF">TL16_g08826</name>
</gene>
<organism evidence="1 2">
    <name type="scientific">Triparma laevis f. inornata</name>
    <dbReference type="NCBI Taxonomy" id="1714386"/>
    <lineage>
        <taxon>Eukaryota</taxon>
        <taxon>Sar</taxon>
        <taxon>Stramenopiles</taxon>
        <taxon>Ochrophyta</taxon>
        <taxon>Bolidophyceae</taxon>
        <taxon>Parmales</taxon>
        <taxon>Triparmaceae</taxon>
        <taxon>Triparma</taxon>
    </lineage>
</organism>
<sequence length="189" mass="20406">MASFNRRKILHSAALSIPIGLGPPPASATGRATLEQAVDRYLPRIIAGGAAYKGELAKAISSGSSAKLYAVVKEPRAKNKSDNSKNDGGYAERAASAGPFSDARVLNAMDLYASTFSDRSTTPKTKSMKSQVSELRKIVNELDSMSKSGDKFDVKRAKEIYKQGGDAFNNYCYIANEGLNVKMKRLTFL</sequence>
<evidence type="ECO:0000313" key="1">
    <source>
        <dbReference type="EMBL" id="GMH81104.1"/>
    </source>
</evidence>
<name>A0A9W7AZR6_9STRA</name>
<protein>
    <submittedName>
        <fullName evidence="1">Uncharacterized protein</fullName>
    </submittedName>
</protein>
<comment type="caution">
    <text evidence="1">The sequence shown here is derived from an EMBL/GenBank/DDBJ whole genome shotgun (WGS) entry which is preliminary data.</text>
</comment>
<evidence type="ECO:0000313" key="2">
    <source>
        <dbReference type="Proteomes" id="UP001162640"/>
    </source>
</evidence>
<dbReference type="EMBL" id="BLQM01000295">
    <property type="protein sequence ID" value="GMH81104.1"/>
    <property type="molecule type" value="Genomic_DNA"/>
</dbReference>
<reference evidence="2" key="1">
    <citation type="journal article" date="2023" name="Commun. Biol.">
        <title>Genome analysis of Parmales, the sister group of diatoms, reveals the evolutionary specialization of diatoms from phago-mixotrophs to photoautotrophs.</title>
        <authorList>
            <person name="Ban H."/>
            <person name="Sato S."/>
            <person name="Yoshikawa S."/>
            <person name="Yamada K."/>
            <person name="Nakamura Y."/>
            <person name="Ichinomiya M."/>
            <person name="Sato N."/>
            <person name="Blanc-Mathieu R."/>
            <person name="Endo H."/>
            <person name="Kuwata A."/>
            <person name="Ogata H."/>
        </authorList>
    </citation>
    <scope>NUCLEOTIDE SEQUENCE [LARGE SCALE GENOMIC DNA]</scope>
</reference>
<dbReference type="AlphaFoldDB" id="A0A9W7AZR6"/>